<dbReference type="InterPro" id="IPR053225">
    <property type="entry name" value="Acyl-CoA_N-acyltransferase"/>
</dbReference>
<reference evidence="2" key="1">
    <citation type="journal article" date="2013" name="Genome Res.">
        <title>A second-generation assembly of the Drosophila simulans genome provides new insights into patterns of lineage-specific divergence.</title>
        <authorList>
            <person name="Hu T.T."/>
            <person name="Eisen M.B."/>
            <person name="Thornton K.R."/>
            <person name="Andolfatto P."/>
        </authorList>
    </citation>
    <scope>NUCLEOTIDE SEQUENCE [LARGE SCALE GENOMIC DNA]</scope>
    <source>
        <strain evidence="2">W501</strain>
    </source>
</reference>
<name>A0A0J9R429_DROSI</name>
<dbReference type="PANTHER" id="PTHR20958">
    <property type="entry name" value="GLYCINE N-ACYLTRANSFERASE-LIKE PROTEIN"/>
    <property type="match status" value="1"/>
</dbReference>
<dbReference type="AlphaFoldDB" id="A0A0J9R429"/>
<gene>
    <name evidence="2" type="primary">Dsim\GD24133</name>
    <name evidence="2" type="ORF">Dsimw501_GD24133</name>
</gene>
<sequence>MDCLQQVGVQQLGDLKRVFTREWPKYCKEYYCLDTFLELYKKDDQLKDVQVYALPNLEFGIFVIVDHYQIFVGYLEAEQSESLLKESLLKFKLYGGEQFASMPKRYFNVANDIIQAKNLKLDLDCVTLSLVLSKEEALLFQVEAPAGFSLKPVDIQDAQVINDQWEWSEPDSFSLVHRQILYDTSVGLYTKENKELVAWCIRAPDGLLAVLQVKTSYKRRGFGQLIVKEFARQEALLGRDTITEVVPENKASLGLFTKLGFKINDQCHWLMTEPPKGVR</sequence>
<proteinExistence type="predicted"/>
<evidence type="ECO:0000313" key="2">
    <source>
        <dbReference type="EMBL" id="KMY90781.1"/>
    </source>
</evidence>
<dbReference type="OrthoDB" id="61870at2759"/>
<dbReference type="SUPFAM" id="SSF55729">
    <property type="entry name" value="Acyl-CoA N-acyltransferases (Nat)"/>
    <property type="match status" value="1"/>
</dbReference>
<accession>A0A0J9R429</accession>
<dbReference type="KEGG" id="dsi:Dsimw501_GD24133"/>
<protein>
    <recommendedName>
        <fullName evidence="1">N-acetyltransferase domain-containing protein</fullName>
    </recommendedName>
</protein>
<dbReference type="InterPro" id="IPR016181">
    <property type="entry name" value="Acyl_CoA_acyltransferase"/>
</dbReference>
<dbReference type="EMBL" id="CM002910">
    <property type="protein sequence ID" value="KMY90781.1"/>
    <property type="molecule type" value="Genomic_DNA"/>
</dbReference>
<reference evidence="2" key="2">
    <citation type="submission" date="2014-06" db="EMBL/GenBank/DDBJ databases">
        <authorList>
            <person name="Hu T."/>
            <person name="Eisen M.B."/>
            <person name="Thornton K.R."/>
            <person name="Andolfatto P."/>
        </authorList>
    </citation>
    <scope>NUCLEOTIDE SEQUENCE</scope>
    <source>
        <strain evidence="2">W501</strain>
    </source>
</reference>
<evidence type="ECO:0000259" key="1">
    <source>
        <dbReference type="PROSITE" id="PS51186"/>
    </source>
</evidence>
<dbReference type="Gene3D" id="3.40.630.30">
    <property type="match status" value="2"/>
</dbReference>
<dbReference type="GO" id="GO:0016747">
    <property type="term" value="F:acyltransferase activity, transferring groups other than amino-acyl groups"/>
    <property type="evidence" value="ECO:0007669"/>
    <property type="project" value="InterPro"/>
</dbReference>
<dbReference type="PANTHER" id="PTHR20958:SF10">
    <property type="entry name" value="GH05617P-RELATED"/>
    <property type="match status" value="1"/>
</dbReference>
<dbReference type="Proteomes" id="UP000035880">
    <property type="component" value="Chromosome 2L"/>
</dbReference>
<dbReference type="InterPro" id="IPR000182">
    <property type="entry name" value="GNAT_dom"/>
</dbReference>
<dbReference type="PROSITE" id="PS51186">
    <property type="entry name" value="GNAT"/>
    <property type="match status" value="1"/>
</dbReference>
<dbReference type="Bgee" id="FBgn0195489">
    <property type="expression patterns" value="Expressed in adult organism and 3 other cell types or tissues"/>
</dbReference>
<feature type="domain" description="N-acetyltransferase" evidence="1">
    <location>
        <begin position="148"/>
        <end position="279"/>
    </location>
</feature>
<reference evidence="2" key="3">
    <citation type="submission" date="2015-04" db="EMBL/GenBank/DDBJ databases">
        <authorList>
            <consortium name="FlyBase"/>
        </authorList>
    </citation>
    <scope>NUCLEOTIDE SEQUENCE</scope>
    <source>
        <strain evidence="2">W501</strain>
    </source>
</reference>
<dbReference type="Pfam" id="PF08445">
    <property type="entry name" value="FR47"/>
    <property type="match status" value="1"/>
</dbReference>
<organism evidence="2">
    <name type="scientific">Drosophila simulans</name>
    <name type="common">Fruit fly</name>
    <dbReference type="NCBI Taxonomy" id="7240"/>
    <lineage>
        <taxon>Eukaryota</taxon>
        <taxon>Metazoa</taxon>
        <taxon>Ecdysozoa</taxon>
        <taxon>Arthropoda</taxon>
        <taxon>Hexapoda</taxon>
        <taxon>Insecta</taxon>
        <taxon>Pterygota</taxon>
        <taxon>Neoptera</taxon>
        <taxon>Endopterygota</taxon>
        <taxon>Diptera</taxon>
        <taxon>Brachycera</taxon>
        <taxon>Muscomorpha</taxon>
        <taxon>Ephydroidea</taxon>
        <taxon>Drosophilidae</taxon>
        <taxon>Drosophila</taxon>
        <taxon>Sophophora</taxon>
    </lineage>
</organism>
<dbReference type="InterPro" id="IPR013653">
    <property type="entry name" value="GCN5-like_dom"/>
</dbReference>